<organism evidence="4 5">
    <name type="scientific">Arthrobacter echini</name>
    <dbReference type="NCBI Taxonomy" id="1529066"/>
    <lineage>
        <taxon>Bacteria</taxon>
        <taxon>Bacillati</taxon>
        <taxon>Actinomycetota</taxon>
        <taxon>Actinomycetes</taxon>
        <taxon>Micrococcales</taxon>
        <taxon>Micrococcaceae</taxon>
        <taxon>Arthrobacter</taxon>
    </lineage>
</organism>
<proteinExistence type="predicted"/>
<dbReference type="Proteomes" id="UP000305233">
    <property type="component" value="Unassembled WGS sequence"/>
</dbReference>
<evidence type="ECO:0000256" key="1">
    <source>
        <dbReference type="ARBA" id="ARBA00022603"/>
    </source>
</evidence>
<gene>
    <name evidence="4" type="ORF">E8P82_13545</name>
</gene>
<dbReference type="EMBL" id="SSWH01000015">
    <property type="protein sequence ID" value="THJ64901.1"/>
    <property type="molecule type" value="Genomic_DNA"/>
</dbReference>
<dbReference type="PANTHER" id="PTHR47816">
    <property type="entry name" value="RIBOSOMAL RNA SMALL SUBUNIT METHYLTRANSFERASE C"/>
    <property type="match status" value="1"/>
</dbReference>
<dbReference type="InterPro" id="IPR007848">
    <property type="entry name" value="Small_mtfrase_dom"/>
</dbReference>
<reference evidence="4 5" key="1">
    <citation type="submission" date="2019-04" db="EMBL/GenBank/DDBJ databases">
        <authorList>
            <person name="Liu Q."/>
            <person name="Xin Y.-H."/>
        </authorList>
    </citation>
    <scope>NUCLEOTIDE SEQUENCE [LARGE SCALE GENOMIC DNA]</scope>
    <source>
        <strain evidence="4 5">AM23</strain>
    </source>
</reference>
<dbReference type="GO" id="GO:0008757">
    <property type="term" value="F:S-adenosylmethionine-dependent methyltransferase activity"/>
    <property type="evidence" value="ECO:0007669"/>
    <property type="project" value="InterPro"/>
</dbReference>
<accession>A0A4S5E0R2</accession>
<dbReference type="RefSeq" id="WP_136455588.1">
    <property type="nucleotide sequence ID" value="NZ_SSWH01000015.1"/>
</dbReference>
<evidence type="ECO:0000313" key="4">
    <source>
        <dbReference type="EMBL" id="THJ64901.1"/>
    </source>
</evidence>
<sequence length="202" mass="21903">MESQHYFSAQPAGPGTRRALSVVLAGERRDLVTSSGIFSPDGLDKGTAILLDAVPEPQGGLLLDIGCGWGPLTLTMALLARDARVVAVDVNERSLALTAENARRLGLDNVAAQAPDEVDDALEFDTIWSNPPIRIGKQELHALLLRWLPRLSPGGRAWLVVQKNLGADSLQRWLGEELPAGFGVRRADTSKSFRILEVHRGR</sequence>
<dbReference type="InterPro" id="IPR046977">
    <property type="entry name" value="RsmC/RlmG"/>
</dbReference>
<feature type="domain" description="Methyltransferase small" evidence="3">
    <location>
        <begin position="30"/>
        <end position="174"/>
    </location>
</feature>
<dbReference type="GO" id="GO:0032259">
    <property type="term" value="P:methylation"/>
    <property type="evidence" value="ECO:0007669"/>
    <property type="project" value="UniProtKB-KW"/>
</dbReference>
<comment type="caution">
    <text evidence="4">The sequence shown here is derived from an EMBL/GenBank/DDBJ whole genome shotgun (WGS) entry which is preliminary data.</text>
</comment>
<protein>
    <submittedName>
        <fullName evidence="4">Methyltransferase domain-containing protein</fullName>
    </submittedName>
</protein>
<name>A0A4S5E0R2_9MICC</name>
<evidence type="ECO:0000256" key="2">
    <source>
        <dbReference type="ARBA" id="ARBA00022679"/>
    </source>
</evidence>
<evidence type="ECO:0000259" key="3">
    <source>
        <dbReference type="Pfam" id="PF05175"/>
    </source>
</evidence>
<dbReference type="AlphaFoldDB" id="A0A4S5E0R2"/>
<keyword evidence="1 4" id="KW-0489">Methyltransferase</keyword>
<dbReference type="PANTHER" id="PTHR47816:SF4">
    <property type="entry name" value="RIBOSOMAL RNA SMALL SUBUNIT METHYLTRANSFERASE C"/>
    <property type="match status" value="1"/>
</dbReference>
<evidence type="ECO:0000313" key="5">
    <source>
        <dbReference type="Proteomes" id="UP000305233"/>
    </source>
</evidence>
<dbReference type="OrthoDB" id="9764961at2"/>
<dbReference type="CDD" id="cd02440">
    <property type="entry name" value="AdoMet_MTases"/>
    <property type="match status" value="1"/>
</dbReference>
<dbReference type="InterPro" id="IPR029063">
    <property type="entry name" value="SAM-dependent_MTases_sf"/>
</dbReference>
<dbReference type="Gene3D" id="3.40.50.150">
    <property type="entry name" value="Vaccinia Virus protein VP39"/>
    <property type="match status" value="1"/>
</dbReference>
<dbReference type="Pfam" id="PF05175">
    <property type="entry name" value="MTS"/>
    <property type="match status" value="1"/>
</dbReference>
<keyword evidence="2 4" id="KW-0808">Transferase</keyword>
<keyword evidence="5" id="KW-1185">Reference proteome</keyword>
<dbReference type="SUPFAM" id="SSF53335">
    <property type="entry name" value="S-adenosyl-L-methionine-dependent methyltransferases"/>
    <property type="match status" value="1"/>
</dbReference>